<reference evidence="4 5" key="1">
    <citation type="submission" date="2021-12" db="EMBL/GenBank/DDBJ databases">
        <title>Genome sequencing of bacteria with rrn-lacking chromosome and rrn-plasmid.</title>
        <authorList>
            <person name="Anda M."/>
            <person name="Iwasaki W."/>
        </authorList>
    </citation>
    <scope>NUCLEOTIDE SEQUENCE [LARGE SCALE GENOMIC DNA]</scope>
    <source>
        <strain evidence="4 5">NBRC 15940</strain>
    </source>
</reference>
<comment type="subcellular location">
    <subcellularLocation>
        <location evidence="1">Cell envelope</location>
    </subcellularLocation>
</comment>
<keyword evidence="5" id="KW-1185">Reference proteome</keyword>
<name>A0AAN5APP0_9BACT</name>
<evidence type="ECO:0000256" key="2">
    <source>
        <dbReference type="SAM" id="SignalP"/>
    </source>
</evidence>
<dbReference type="RefSeq" id="WP_338239570.1">
    <property type="nucleotide sequence ID" value="NZ_BQKE01000005.1"/>
</dbReference>
<dbReference type="Gene3D" id="1.50.10.100">
    <property type="entry name" value="Chondroitin AC/alginate lyase"/>
    <property type="match status" value="1"/>
</dbReference>
<dbReference type="Pfam" id="PF07940">
    <property type="entry name" value="Hepar_II_III_C"/>
    <property type="match status" value="1"/>
</dbReference>
<accession>A0AAN5APP0</accession>
<comment type="caution">
    <text evidence="4">The sequence shown here is derived from an EMBL/GenBank/DDBJ whole genome shotgun (WGS) entry which is preliminary data.</text>
</comment>
<dbReference type="Proteomes" id="UP001310022">
    <property type="component" value="Unassembled WGS sequence"/>
</dbReference>
<feature type="signal peptide" evidence="2">
    <location>
        <begin position="1"/>
        <end position="21"/>
    </location>
</feature>
<evidence type="ECO:0000313" key="5">
    <source>
        <dbReference type="Proteomes" id="UP001310022"/>
    </source>
</evidence>
<evidence type="ECO:0000259" key="3">
    <source>
        <dbReference type="Pfam" id="PF07940"/>
    </source>
</evidence>
<protein>
    <recommendedName>
        <fullName evidence="3">Heparinase II/III-like C-terminal domain-containing protein</fullName>
    </recommendedName>
</protein>
<dbReference type="AlphaFoldDB" id="A0AAN5APP0"/>
<keyword evidence="2" id="KW-0732">Signal</keyword>
<dbReference type="GO" id="GO:0030313">
    <property type="term" value="C:cell envelope"/>
    <property type="evidence" value="ECO:0007669"/>
    <property type="project" value="UniProtKB-SubCell"/>
</dbReference>
<dbReference type="GO" id="GO:0016829">
    <property type="term" value="F:lyase activity"/>
    <property type="evidence" value="ECO:0007669"/>
    <property type="project" value="InterPro"/>
</dbReference>
<dbReference type="EMBL" id="BQKE01000005">
    <property type="protein sequence ID" value="GJM64511.1"/>
    <property type="molecule type" value="Genomic_DNA"/>
</dbReference>
<dbReference type="SUPFAM" id="SSF48230">
    <property type="entry name" value="Chondroitin AC/alginate lyase"/>
    <property type="match status" value="1"/>
</dbReference>
<dbReference type="PANTHER" id="PTHR38045:SF1">
    <property type="entry name" value="HEPARINASE II_III-LIKE PROTEIN"/>
    <property type="match status" value="1"/>
</dbReference>
<sequence length="589" mass="67681">MKLKYFLFVLIFSLTVRSVHAQHLFFTQDRIDKIEKLVEQDELYQQFHQHLIHTADQLCTLPVPEKKMAGRRLLNTCSTFEKYIFHLSYAYQFTHQQKYADKIAELLDEALSYDSWNPKHYLDVAEMALGVSIGINTLKEHPKHKTWVDQLYRLAIVPSMEERPYVKGTNNWNAVCHAGITSSALVCQKQYPKEASFLIHRAEKEIKNGLQSYDISGNFPEGASYWIYGTSFNLILYDLLKVNNLDYSTFEQYAGFWKSGDYYRWSIGSNNAYYNYFDCKGPIRLSPAMAMLSQINGRPDFLTAERAVMKTFMENYGEQQVKSSKDRLAPLFLLWLVGNSSSAEVGNDQTYFVGGGENPVIFWHHQQDGKAVFLGVKGGKGNLSHGHLDAGSFIYEKDGIRWFEDLGRENYTHIESFGKYVWTYDSKAPRWEFFRHHNLGHNTVSIDQKAFNPDGFVALDVNQISNEMVEVSADLSPLYTQEQAVKRNWFCDGEKLKMTDQFSSSLGKELNWRFFTKVKVVVAKNGKKATLQRDGKSLTIKLKGVKDARFNTVVMNPHFTEMDSPNKEISMLSIDLNAKEAGALTFIIE</sequence>
<evidence type="ECO:0000256" key="1">
    <source>
        <dbReference type="ARBA" id="ARBA00004196"/>
    </source>
</evidence>
<proteinExistence type="predicted"/>
<dbReference type="InterPro" id="IPR012480">
    <property type="entry name" value="Hepar_II_III_C"/>
</dbReference>
<organism evidence="4 5">
    <name type="scientific">Persicobacter diffluens</name>
    <dbReference type="NCBI Taxonomy" id="981"/>
    <lineage>
        <taxon>Bacteria</taxon>
        <taxon>Pseudomonadati</taxon>
        <taxon>Bacteroidota</taxon>
        <taxon>Cytophagia</taxon>
        <taxon>Cytophagales</taxon>
        <taxon>Persicobacteraceae</taxon>
        <taxon>Persicobacter</taxon>
    </lineage>
</organism>
<dbReference type="InterPro" id="IPR008929">
    <property type="entry name" value="Chondroitin_lyas"/>
</dbReference>
<feature type="chain" id="PRO_5042924372" description="Heparinase II/III-like C-terminal domain-containing protein" evidence="2">
    <location>
        <begin position="22"/>
        <end position="589"/>
    </location>
</feature>
<dbReference type="Gene3D" id="2.70.98.70">
    <property type="match status" value="1"/>
</dbReference>
<evidence type="ECO:0000313" key="4">
    <source>
        <dbReference type="EMBL" id="GJM64511.1"/>
    </source>
</evidence>
<dbReference type="PANTHER" id="PTHR38045">
    <property type="entry name" value="CHROMOSOME 1, WHOLE GENOME SHOTGUN SEQUENCE"/>
    <property type="match status" value="1"/>
</dbReference>
<gene>
    <name evidence="4" type="ORF">PEDI_50630</name>
</gene>
<feature type="domain" description="Heparinase II/III-like C-terminal" evidence="3">
    <location>
        <begin position="374"/>
        <end position="550"/>
    </location>
</feature>